<evidence type="ECO:0000313" key="2">
    <source>
        <dbReference type="Proteomes" id="UP001159405"/>
    </source>
</evidence>
<dbReference type="Proteomes" id="UP001159405">
    <property type="component" value="Unassembled WGS sequence"/>
</dbReference>
<dbReference type="EMBL" id="CALNXK010000175">
    <property type="protein sequence ID" value="CAH3172653.1"/>
    <property type="molecule type" value="Genomic_DNA"/>
</dbReference>
<evidence type="ECO:0000313" key="1">
    <source>
        <dbReference type="EMBL" id="CAH3172653.1"/>
    </source>
</evidence>
<organism evidence="1 2">
    <name type="scientific">Porites lobata</name>
    <dbReference type="NCBI Taxonomy" id="104759"/>
    <lineage>
        <taxon>Eukaryota</taxon>
        <taxon>Metazoa</taxon>
        <taxon>Cnidaria</taxon>
        <taxon>Anthozoa</taxon>
        <taxon>Hexacorallia</taxon>
        <taxon>Scleractinia</taxon>
        <taxon>Fungiina</taxon>
        <taxon>Poritidae</taxon>
        <taxon>Porites</taxon>
    </lineage>
</organism>
<protein>
    <submittedName>
        <fullName evidence="1">Uncharacterized protein</fullName>
    </submittedName>
</protein>
<accession>A0ABN8R007</accession>
<comment type="caution">
    <text evidence="1">The sequence shown here is derived from an EMBL/GenBank/DDBJ whole genome shotgun (WGS) entry which is preliminary data.</text>
</comment>
<reference evidence="1 2" key="1">
    <citation type="submission" date="2022-05" db="EMBL/GenBank/DDBJ databases">
        <authorList>
            <consortium name="Genoscope - CEA"/>
            <person name="William W."/>
        </authorList>
    </citation>
    <scope>NUCLEOTIDE SEQUENCE [LARGE SCALE GENOMIC DNA]</scope>
</reference>
<feature type="non-terminal residue" evidence="1">
    <location>
        <position position="168"/>
    </location>
</feature>
<gene>
    <name evidence="1" type="ORF">PLOB_00013111</name>
</gene>
<keyword evidence="2" id="KW-1185">Reference proteome</keyword>
<name>A0ABN8R007_9CNID</name>
<sequence>MADWLSALRRWGYTQICVAHGIVSWGSKDNDEAGELQLWYDERNNHYRLYASNTAVCKVIDPKIKPTTCGYPGPGILEKPKKLSPYQCLESRLTPDNDLSISDQNLPKAGPQEFKITPKTTMVVTKDTVTIEELMQWYTLQEGHTVQLKDADPNELQLFIDNMPASTK</sequence>
<proteinExistence type="predicted"/>